<keyword evidence="3" id="KW-1185">Reference proteome</keyword>
<accession>A0A2T6KAL0</accession>
<dbReference type="Pfam" id="PF20408">
    <property type="entry name" value="Abhydrolase_11"/>
    <property type="match status" value="1"/>
</dbReference>
<dbReference type="RefSeq" id="WP_309499168.1">
    <property type="nucleotide sequence ID" value="NZ_QBUD01000012.1"/>
</dbReference>
<dbReference type="EMBL" id="QBUD01000012">
    <property type="protein sequence ID" value="PUB11873.1"/>
    <property type="molecule type" value="Genomic_DNA"/>
</dbReference>
<evidence type="ECO:0000313" key="2">
    <source>
        <dbReference type="EMBL" id="PUB11873.1"/>
    </source>
</evidence>
<dbReference type="Proteomes" id="UP000244523">
    <property type="component" value="Unassembled WGS sequence"/>
</dbReference>
<name>A0A2T6KAL0_9RHOB</name>
<organism evidence="2 3">
    <name type="scientific">Yoonia sediminilitoris</name>
    <dbReference type="NCBI Taxonomy" id="1286148"/>
    <lineage>
        <taxon>Bacteria</taxon>
        <taxon>Pseudomonadati</taxon>
        <taxon>Pseudomonadota</taxon>
        <taxon>Alphaproteobacteria</taxon>
        <taxon>Rhodobacterales</taxon>
        <taxon>Paracoccaceae</taxon>
        <taxon>Yoonia</taxon>
    </lineage>
</organism>
<gene>
    <name evidence="2" type="ORF">C8N45_112116</name>
</gene>
<protein>
    <recommendedName>
        <fullName evidence="1">KANL3/Tex30 alpha/beta hydrolase-like domain-containing protein</fullName>
    </recommendedName>
</protein>
<sequence length="151" mass="16565">MPTNFLELGPKAAPATILLAHGAGATMDSAGMTTIAGAVAERGLRIVRFESSYMANLRAEDTRKPCEVELVRAQCEKVPEEKARVQQRHLRNTVGDCLRSIAALPNRKEFLRWCQTNSNQSQFAPECMNLCGTKLTPLRECGGSVEFEIVA</sequence>
<feature type="domain" description="KANL3/Tex30 alpha/beta hydrolase-like" evidence="1">
    <location>
        <begin position="15"/>
        <end position="67"/>
    </location>
</feature>
<proteinExistence type="predicted"/>
<evidence type="ECO:0000313" key="3">
    <source>
        <dbReference type="Proteomes" id="UP000244523"/>
    </source>
</evidence>
<reference evidence="2 3" key="1">
    <citation type="submission" date="2018-04" db="EMBL/GenBank/DDBJ databases">
        <title>Genomic Encyclopedia of Archaeal and Bacterial Type Strains, Phase II (KMG-II): from individual species to whole genera.</title>
        <authorList>
            <person name="Goeker M."/>
        </authorList>
    </citation>
    <scope>NUCLEOTIDE SEQUENCE [LARGE SCALE GENOMIC DNA]</scope>
    <source>
        <strain evidence="2 3">DSM 29955</strain>
    </source>
</reference>
<comment type="caution">
    <text evidence="2">The sequence shown here is derived from an EMBL/GenBank/DDBJ whole genome shotgun (WGS) entry which is preliminary data.</text>
</comment>
<evidence type="ECO:0000259" key="1">
    <source>
        <dbReference type="Pfam" id="PF20408"/>
    </source>
</evidence>
<dbReference type="InterPro" id="IPR046879">
    <property type="entry name" value="KANL3/Tex30_Abhydrolase"/>
</dbReference>
<dbReference type="AlphaFoldDB" id="A0A2T6KAL0"/>